<dbReference type="InterPro" id="IPR001680">
    <property type="entry name" value="WD40_rpt"/>
</dbReference>
<reference evidence="4" key="1">
    <citation type="journal article" date="2012" name="Proc. Natl. Acad. Sci. U.S.A.">
        <title>Antigenic diversity is generated by distinct evolutionary mechanisms in African trypanosome species.</title>
        <authorList>
            <person name="Jackson A.P."/>
            <person name="Berry A."/>
            <person name="Aslett M."/>
            <person name="Allison H.C."/>
            <person name="Burton P."/>
            <person name="Vavrova-Anderson J."/>
            <person name="Brown R."/>
            <person name="Browne H."/>
            <person name="Corton N."/>
            <person name="Hauser H."/>
            <person name="Gamble J."/>
            <person name="Gilderthorp R."/>
            <person name="Marcello L."/>
            <person name="McQuillan J."/>
            <person name="Otto T.D."/>
            <person name="Quail M.A."/>
            <person name="Sanders M.J."/>
            <person name="van Tonder A."/>
            <person name="Ginger M.L."/>
            <person name="Field M.C."/>
            <person name="Barry J.D."/>
            <person name="Hertz-Fowler C."/>
            <person name="Berriman M."/>
        </authorList>
    </citation>
    <scope>NUCLEOTIDE SEQUENCE</scope>
    <source>
        <strain evidence="4">IL3000</strain>
    </source>
</reference>
<name>G0UXT4_TRYCI</name>
<dbReference type="InterPro" id="IPR002048">
    <property type="entry name" value="EF_hand_dom"/>
</dbReference>
<proteinExistence type="predicted"/>
<dbReference type="EMBL" id="HE575323">
    <property type="protein sequence ID" value="CCC94201.1"/>
    <property type="molecule type" value="Genomic_DNA"/>
</dbReference>
<dbReference type="SUPFAM" id="SSF47473">
    <property type="entry name" value="EF-hand"/>
    <property type="match status" value="1"/>
</dbReference>
<dbReference type="InterPro" id="IPR036322">
    <property type="entry name" value="WD40_repeat_dom_sf"/>
</dbReference>
<dbReference type="PANTHER" id="PTHR44324">
    <property type="entry name" value="WD40 REPEAT DOMAIN 95"/>
    <property type="match status" value="1"/>
</dbReference>
<dbReference type="SUPFAM" id="SSF50952">
    <property type="entry name" value="Soluble quinoprotein glucose dehydrogenase"/>
    <property type="match status" value="1"/>
</dbReference>
<dbReference type="VEuPathDB" id="TriTrypDB:TcIL3000_10_9790"/>
<organism evidence="4">
    <name type="scientific">Trypanosoma congolense (strain IL3000)</name>
    <dbReference type="NCBI Taxonomy" id="1068625"/>
    <lineage>
        <taxon>Eukaryota</taxon>
        <taxon>Discoba</taxon>
        <taxon>Euglenozoa</taxon>
        <taxon>Kinetoplastea</taxon>
        <taxon>Metakinetoplastina</taxon>
        <taxon>Trypanosomatida</taxon>
        <taxon>Trypanosomatidae</taxon>
        <taxon>Trypanosoma</taxon>
        <taxon>Nannomonas</taxon>
    </lineage>
</organism>
<dbReference type="InterPro" id="IPR051242">
    <property type="entry name" value="WD-EF-hand_domain"/>
</dbReference>
<evidence type="ECO:0000259" key="3">
    <source>
        <dbReference type="PROSITE" id="PS50222"/>
    </source>
</evidence>
<feature type="region of interest" description="Disordered" evidence="2">
    <location>
        <begin position="331"/>
        <end position="351"/>
    </location>
</feature>
<dbReference type="InterPro" id="IPR015943">
    <property type="entry name" value="WD40/YVTN_repeat-like_dom_sf"/>
</dbReference>
<dbReference type="InterPro" id="IPR011041">
    <property type="entry name" value="Quinoprot_gluc/sorb_DH_b-prop"/>
</dbReference>
<sequence length="1680" mass="183226">MSSTDPTWRTDESTAVAQVKQYGGVEPNDLVSLPSVSNHSTPAARTRCGGGDRPVQGRRLPQNPRTLCAPAIGCPESLAGFKDRRLMALMPESRSSEQSCLQLLHSEGCKTISCEQLKAATTSNASPRADAVGAAASHNSLRDILPLEEQLCLEDLHRIMVSFSSLADVAQSEASPKALSVRPTEGAYAESHFGSSFMSRCSPTPVGKQSTVKTEKRVSYFPPVKGKQMRGLRRLIMRTEAGRQVTFGTKEELQQVLLGSWESGQYGDDTFSRVLSESEFSQAVRSVLPTAEDEEILDLMRRVDYEAKGGITWDDFTTFLVSQGRHHSNISQGSFGQLSNNPEPESCAPSQQHVNGTCMDADLRRNILLTGGSEGTVRAWSFDTLKACGVVFNGDCWVVGVHWANYIKSIIIVTMDRRVIVLDAETLEVRRLFRGRPVLESFEGYMYAQDSVEVVRIGGTGEQKLGRFGGNAGITGRGRASRTRSSDGKPVAKPAHGPGGVFSFTGRASCLQSHVVECTLAGLVDSVTCSLYHRTLMKEDMILLATTIGEVRFYSIPRTMSRVVPPHAVIRLHEKRINKMSIYFESNALLTASDDGYVRMTSLDNGALLRAFPACGQLPHTTVHDFDFDPELRMLVTVGPERHGVVWDFAHETAMAVLDSHNGPCRCCAMQTDRKHIVTVGADGTIFIFDSQGFRLLQVICADRLHPQRVVSDPSKKRILCLATYPYFHGRNRDVALAYTASYKGHMAPMVGVSYNTHYDLIVTIDSEGLVMTWKRSTGAPSFTFQIKEFSNSAVMNAGRLTCFTFDRLERRLLTGFHNGAAAVWNLMNGQTTNVITAAAENSHRSIAGREVTAIGTLLRDGINYFIFASGGCLYTVHESSTFTIASAAEWEIPSNYGDVVQIVSVSPHCVVCGTSYGALFFYRVLAERQEGSVLWALEHGEQPLRLSTGNAFEGRRSDQSNNIVTSRIVRIFPLQPIGEHVLLSVHADGTVALWHTLRRMMMGSVSLRSAFPVVGFETGLTHVAAHSAGKYLVFCDEQGNVHVCSMELREVPRDPSTQAPCVKLHSNEGKRTITSWPGSPFGIGASMPDGEKEKCTVEVSPDFQEGVPEGGKKTGSKKKLCTEDTLHRFSRFYREHVFHCGFSSVSGVAFLEEPMQGHTAMLSGSTINEASPHVDGKSAAVGAMEQLREGHSAGNDFDGGDSAKALDLNLNATSDMMITISSGVDNLTRVFTLDGMVVGECGMNTWIVGDPESYMLLNAKPSKKLPPRSCCTDCKDFLAEAASAERMSTVRKTRSNKMLKTSISRIDLYAGLEASTPNILHLFNNSSPFRQYGCVTLLETVPADCDKAPSACNDSAEKGRPSRNKFPENGLKGHRGSDVVDVPLNKTSNVINSSSVKRRQTRRSALKTLIKPEYIGTLRGALTGEGTEVMSPMTSTPDLREERMSSLPTEAIHDPFHVLQSRKDSSAQHALDLSISDLAPTTVADVRPTGSQFHTGVSECNSPLGASRHVIRGQPWVPPGRGCSINLSVEREMTSSLAKSYPKNNQPTNAKAVNVLVEKGCSPIDFVQGHMESRRRLLLSIGCNDPVVAGVSCSNKEAKAPGGAQRVRGNGTSPVRGQPSNLPRKQATSILATRSRIAQITSRLKVVPIEEIMPPKGTRVREQTAMWKEMVKKVGNNTS</sequence>
<evidence type="ECO:0000313" key="4">
    <source>
        <dbReference type="EMBL" id="CCC94201.1"/>
    </source>
</evidence>
<evidence type="ECO:0000256" key="1">
    <source>
        <dbReference type="ARBA" id="ARBA00022737"/>
    </source>
</evidence>
<dbReference type="InterPro" id="IPR011992">
    <property type="entry name" value="EF-hand-dom_pair"/>
</dbReference>
<feature type="compositionally biased region" description="Polar residues" evidence="2">
    <location>
        <begin position="1611"/>
        <end position="1625"/>
    </location>
</feature>
<protein>
    <submittedName>
        <fullName evidence="4">Predicted WD40 repeat protein</fullName>
    </submittedName>
</protein>
<evidence type="ECO:0000256" key="2">
    <source>
        <dbReference type="SAM" id="MobiDB-lite"/>
    </source>
</evidence>
<dbReference type="SUPFAM" id="SSF50978">
    <property type="entry name" value="WD40 repeat-like"/>
    <property type="match status" value="1"/>
</dbReference>
<feature type="domain" description="EF-hand" evidence="3">
    <location>
        <begin position="291"/>
        <end position="326"/>
    </location>
</feature>
<keyword evidence="1" id="KW-0677">Repeat</keyword>
<dbReference type="PROSITE" id="PS50222">
    <property type="entry name" value="EF_HAND_2"/>
    <property type="match status" value="1"/>
</dbReference>
<feature type="region of interest" description="Disordered" evidence="2">
    <location>
        <begin position="1350"/>
        <end position="1382"/>
    </location>
</feature>
<feature type="region of interest" description="Disordered" evidence="2">
    <location>
        <begin position="1599"/>
        <end position="1625"/>
    </location>
</feature>
<dbReference type="SMART" id="SM00320">
    <property type="entry name" value="WD40"/>
    <property type="match status" value="8"/>
</dbReference>
<gene>
    <name evidence="4" type="ORF">TCIL3000_10_9790</name>
</gene>
<dbReference type="GO" id="GO:0005509">
    <property type="term" value="F:calcium ion binding"/>
    <property type="evidence" value="ECO:0007669"/>
    <property type="project" value="InterPro"/>
</dbReference>
<dbReference type="Gene3D" id="2.130.10.10">
    <property type="entry name" value="YVTN repeat-like/Quinoprotein amine dehydrogenase"/>
    <property type="match status" value="3"/>
</dbReference>
<accession>G0UXT4</accession>
<feature type="region of interest" description="Disordered" evidence="2">
    <location>
        <begin position="37"/>
        <end position="61"/>
    </location>
</feature>
<dbReference type="PANTHER" id="PTHR44324:SF5">
    <property type="entry name" value="EF-HAND DOMAIN-CONTAINING PROTEIN"/>
    <property type="match status" value="1"/>
</dbReference>
<dbReference type="Pfam" id="PF00400">
    <property type="entry name" value="WD40"/>
    <property type="match status" value="1"/>
</dbReference>